<dbReference type="KEGG" id="kng:KNAG_0C06040"/>
<evidence type="ECO:0000256" key="1">
    <source>
        <dbReference type="SAM" id="MobiDB-lite"/>
    </source>
</evidence>
<feature type="region of interest" description="Disordered" evidence="1">
    <location>
        <begin position="909"/>
        <end position="953"/>
    </location>
</feature>
<proteinExistence type="predicted"/>
<evidence type="ECO:0000256" key="2">
    <source>
        <dbReference type="SAM" id="SignalP"/>
    </source>
</evidence>
<dbReference type="EMBL" id="HE978316">
    <property type="protein sequence ID" value="CCK69701.1"/>
    <property type="molecule type" value="Genomic_DNA"/>
</dbReference>
<keyword evidence="2" id="KW-0732">Signal</keyword>
<organism evidence="4 5">
    <name type="scientific">Huiozyma naganishii (strain ATCC MYA-139 / BCRC 22969 / CBS 8797 / KCTC 17520 / NBRC 10181 / NCYC 3082 / Yp74L-3)</name>
    <name type="common">Yeast</name>
    <name type="synonym">Kazachstania naganishii</name>
    <dbReference type="NCBI Taxonomy" id="1071383"/>
    <lineage>
        <taxon>Eukaryota</taxon>
        <taxon>Fungi</taxon>
        <taxon>Dikarya</taxon>
        <taxon>Ascomycota</taxon>
        <taxon>Saccharomycotina</taxon>
        <taxon>Saccharomycetes</taxon>
        <taxon>Saccharomycetales</taxon>
        <taxon>Saccharomycetaceae</taxon>
        <taxon>Huiozyma</taxon>
    </lineage>
</organism>
<feature type="chain" id="PRO_5003797508" description="DUF3020 domain-containing protein" evidence="2">
    <location>
        <begin position="21"/>
        <end position="1394"/>
    </location>
</feature>
<feature type="compositionally biased region" description="Basic residues" evidence="1">
    <location>
        <begin position="201"/>
        <end position="210"/>
    </location>
</feature>
<feature type="region of interest" description="Disordered" evidence="1">
    <location>
        <begin position="426"/>
        <end position="501"/>
    </location>
</feature>
<feature type="compositionally biased region" description="Basic and acidic residues" evidence="1">
    <location>
        <begin position="1004"/>
        <end position="1034"/>
    </location>
</feature>
<protein>
    <recommendedName>
        <fullName evidence="3">DUF3020 domain-containing protein</fullName>
    </recommendedName>
</protein>
<feature type="compositionally biased region" description="Basic and acidic residues" evidence="1">
    <location>
        <begin position="934"/>
        <end position="953"/>
    </location>
</feature>
<dbReference type="OMA" id="KGPPYPA"/>
<evidence type="ECO:0000313" key="4">
    <source>
        <dbReference type="EMBL" id="CCK69701.1"/>
    </source>
</evidence>
<dbReference type="HOGENOM" id="CLU_251351_0_0_1"/>
<dbReference type="Proteomes" id="UP000006310">
    <property type="component" value="Chromosome 3"/>
</dbReference>
<feature type="region of interest" description="Disordered" evidence="1">
    <location>
        <begin position="179"/>
        <end position="253"/>
    </location>
</feature>
<dbReference type="eggNOG" id="ENOG502S97X">
    <property type="taxonomic scope" value="Eukaryota"/>
</dbReference>
<feature type="region of interest" description="Disordered" evidence="1">
    <location>
        <begin position="104"/>
        <end position="123"/>
    </location>
</feature>
<evidence type="ECO:0000259" key="3">
    <source>
        <dbReference type="Pfam" id="PF11223"/>
    </source>
</evidence>
<reference evidence="5" key="2">
    <citation type="submission" date="2012-08" db="EMBL/GenBank/DDBJ databases">
        <title>Genome sequence of Kazachstania naganishii.</title>
        <authorList>
            <person name="Gordon J.L."/>
            <person name="Armisen D."/>
            <person name="Proux-Wera E."/>
            <person name="OhEigeartaigh S.S."/>
            <person name="Byrne K.P."/>
            <person name="Wolfe K.H."/>
        </authorList>
    </citation>
    <scope>NUCLEOTIDE SEQUENCE [LARGE SCALE GENOMIC DNA]</scope>
    <source>
        <strain evidence="5">ATCC MYA-139 / BCRC 22969 / CBS 8797 / CCRC 22969 / KCTC 17520 / NBRC 10181 / NCYC 3082</strain>
    </source>
</reference>
<feature type="region of interest" description="Disordered" evidence="1">
    <location>
        <begin position="557"/>
        <end position="586"/>
    </location>
</feature>
<sequence>MFWLLMLGVGGAWFCSVVYARCLCVLGVMAEETDLNFSELIGNLLTSHNAGGPPRAEQEQTGAVGDAEGDVEVPDFDQDGPADDDLMAVVANAVHAIGQDAGEHGHVDADADAGADADADADADEGHWAHIIQQGLLDEEQHNDTAGQGQGQGHDTLDQDDENLGRAILASLQGFSEPSAAEVGASAPAAEESAFQQTKKAAAKKKKKKDKTAADKKKQKKKKHHHDKTTAESYSFPFGEGAAPDGEAGDTGSIDMDTQALVEATLKAFEKQILASDEQSNKSDTAERRATGKTQESTTDKALDYDIPTSIFYPQPKRPTATKKRQKKKKATRKSATVDSGANTIQQEDDFSKVLADMVNQVVHTSVEEDQRGRDLEDELSDEGDHIEPPTWNDNFVQLESANAEPFDLNQIMQNAMTLAFQDEHAEQADAEVSPSVQPHAPKPAKKRKERNKKPLYPGNEKFNKGLGKFTLADLSSGESPFPTNLSRTPSFTTRRQHSKFSTLKDRQLIIRDIDTAKPSSKHKTMSKKTSAKPELTNEEYFRKKFAPIANEAASVARKRRREQNKTTRLKMREEKDREREEKRSMKLQEIEKREEEQKELKAIVAKGPPYPADLRLTKKGIPKKPYRRWTPEEMALRAQLPKDEAGFPIKISKHASMDRTRPRKPAISVLKKLPLFNFVSKNITSRGSELNDIDGTLSNLPLPSAPLKELAHQCQQLGYSEREVITALKQNSARQFSPFVKTVLHKEKFLFHPPWIIPLHPPLALPVARRRPRQTQREDTPASTKTTVGSSFVAATKKLIPIILNPIIKTLKAAARKKIANGASPEEATRHLLTIVNYTKKSIIQTIINARQKATQERTSRIKREGKVPLQMIQLKTPELNTHRVPLFNLAKLQEIAEKEKIAESDGRPTLNKIKIEGTDPHRSIPKIAEQSDQPKDESDRAVSQEAPHSDAQEAIEISDAAEVEPVTGEQHVSFETVDKEASKENLSVVSDVEGSKSGVSSLEDKPPLSEENSHIDSETARSDSMEIDRDDSLQQSNGDTVRNDGGITTVREIIEVKDEQDETATPPLPKLQPIKPIDIKREAPREELAHSVKVESLVESLVKEQMRHDESNPEENVSLSSNLSNIITSTISGLIPNIQEAFLEREQEEEYNDAEDTKEEKIDKNKILNLDGLVPPAHSFLSNTERLKHARIPKRVVRKPRIKVHKSVSPPPPEYTFLIPGQTNAPKRKSFVLKRAKELLNADEMLLLRRAINKERKRKWREANVGKNWEHDLRSRLKKRASMLFENGTAEERDRWIEKTFNAKCEENRHSESDFMERSPEANKLKCKVTDNEALNFIASRVNRMDVARMIERDLCTEFGDFDETPATKRQKLDDSCSMDNGTSNEVIDISI</sequence>
<dbReference type="STRING" id="1071383.J7S6D9"/>
<feature type="compositionally biased region" description="Low complexity" evidence="1">
    <location>
        <begin position="179"/>
        <end position="200"/>
    </location>
</feature>
<gene>
    <name evidence="4" type="primary">KNAG0C06040</name>
    <name evidence="4" type="ordered locus">KNAG_0C06040</name>
</gene>
<feature type="compositionally biased region" description="Acidic residues" evidence="1">
    <location>
        <begin position="110"/>
        <end position="123"/>
    </location>
</feature>
<dbReference type="OrthoDB" id="5595797at2759"/>
<feature type="signal peptide" evidence="2">
    <location>
        <begin position="1"/>
        <end position="20"/>
    </location>
</feature>
<keyword evidence="5" id="KW-1185">Reference proteome</keyword>
<name>J7S6D9_HUIN7</name>
<feature type="domain" description="DUF3020" evidence="3">
    <location>
        <begin position="1255"/>
        <end position="1303"/>
    </location>
</feature>
<feature type="compositionally biased region" description="Basic residues" evidence="1">
    <location>
        <begin position="443"/>
        <end position="454"/>
    </location>
</feature>
<evidence type="ECO:0000313" key="5">
    <source>
        <dbReference type="Proteomes" id="UP000006310"/>
    </source>
</evidence>
<feature type="compositionally biased region" description="Basic and acidic residues" evidence="1">
    <location>
        <begin position="366"/>
        <end position="375"/>
    </location>
</feature>
<dbReference type="Pfam" id="PF11223">
    <property type="entry name" value="DUF3020"/>
    <property type="match status" value="1"/>
</dbReference>
<feature type="region of interest" description="Disordered" evidence="1">
    <location>
        <begin position="276"/>
        <end position="344"/>
    </location>
</feature>
<reference evidence="4 5" key="1">
    <citation type="journal article" date="2011" name="Proc. Natl. Acad. Sci. U.S.A.">
        <title>Evolutionary erosion of yeast sex chromosomes by mating-type switching accidents.</title>
        <authorList>
            <person name="Gordon J.L."/>
            <person name="Armisen D."/>
            <person name="Proux-Wera E."/>
            <person name="Oheigeartaigh S.S."/>
            <person name="Byrne K.P."/>
            <person name="Wolfe K.H."/>
        </authorList>
    </citation>
    <scope>NUCLEOTIDE SEQUENCE [LARGE SCALE GENOMIC DNA]</scope>
    <source>
        <strain evidence="5">ATCC MYA-139 / BCRC 22969 / CBS 8797 / CCRC 22969 / KCTC 17520 / NBRC 10181 / NCYC 3082</strain>
    </source>
</reference>
<accession>J7S6D9</accession>
<dbReference type="RefSeq" id="XP_022463947.1">
    <property type="nucleotide sequence ID" value="XM_022607342.1"/>
</dbReference>
<feature type="compositionally biased region" description="Basic and acidic residues" evidence="1">
    <location>
        <begin position="915"/>
        <end position="924"/>
    </location>
</feature>
<feature type="compositionally biased region" description="Basic residues" evidence="1">
    <location>
        <begin position="320"/>
        <end position="333"/>
    </location>
</feature>
<feature type="compositionally biased region" description="Basic and acidic residues" evidence="1">
    <location>
        <begin position="571"/>
        <end position="586"/>
    </location>
</feature>
<feature type="compositionally biased region" description="Basic and acidic residues" evidence="1">
    <location>
        <begin position="279"/>
        <end position="290"/>
    </location>
</feature>
<feature type="compositionally biased region" description="Polar residues" evidence="1">
    <location>
        <begin position="477"/>
        <end position="494"/>
    </location>
</feature>
<feature type="compositionally biased region" description="Low complexity" evidence="1">
    <location>
        <begin position="239"/>
        <end position="252"/>
    </location>
</feature>
<dbReference type="InterPro" id="IPR021386">
    <property type="entry name" value="SPP41_DUF3020"/>
</dbReference>
<dbReference type="GeneID" id="34525381"/>
<feature type="compositionally biased region" description="Basic residues" evidence="1">
    <location>
        <begin position="217"/>
        <end position="227"/>
    </location>
</feature>
<feature type="region of interest" description="Disordered" evidence="1">
    <location>
        <begin position="365"/>
        <end position="390"/>
    </location>
</feature>
<feature type="region of interest" description="Disordered" evidence="1">
    <location>
        <begin position="976"/>
        <end position="1048"/>
    </location>
</feature>